<organism evidence="2">
    <name type="scientific">marine sediment metagenome</name>
    <dbReference type="NCBI Taxonomy" id="412755"/>
    <lineage>
        <taxon>unclassified sequences</taxon>
        <taxon>metagenomes</taxon>
        <taxon>ecological metagenomes</taxon>
    </lineage>
</organism>
<dbReference type="EMBL" id="BARS01051218">
    <property type="protein sequence ID" value="GAG53512.1"/>
    <property type="molecule type" value="Genomic_DNA"/>
</dbReference>
<evidence type="ECO:0000313" key="2">
    <source>
        <dbReference type="EMBL" id="GAG53512.1"/>
    </source>
</evidence>
<name>X0Z539_9ZZZZ</name>
<evidence type="ECO:0000259" key="1">
    <source>
        <dbReference type="Pfam" id="PF13333"/>
    </source>
</evidence>
<dbReference type="GO" id="GO:0015074">
    <property type="term" value="P:DNA integration"/>
    <property type="evidence" value="ECO:0007669"/>
    <property type="project" value="InterPro"/>
</dbReference>
<comment type="caution">
    <text evidence="2">The sequence shown here is derived from an EMBL/GenBank/DDBJ whole genome shotgun (WGS) entry which is preliminary data.</text>
</comment>
<dbReference type="AlphaFoldDB" id="X0Z539"/>
<feature type="domain" description="Integrase catalytic" evidence="1">
    <location>
        <begin position="7"/>
        <end position="42"/>
    </location>
</feature>
<accession>X0Z539</accession>
<proteinExistence type="predicted"/>
<gene>
    <name evidence="2" type="ORF">S01H1_76330</name>
</gene>
<feature type="non-terminal residue" evidence="2">
    <location>
        <position position="1"/>
    </location>
</feature>
<reference evidence="2" key="1">
    <citation type="journal article" date="2014" name="Front. Microbiol.">
        <title>High frequency of phylogenetically diverse reductive dehalogenase-homologous genes in deep subseafloor sedimentary metagenomes.</title>
        <authorList>
            <person name="Kawai M."/>
            <person name="Futagami T."/>
            <person name="Toyoda A."/>
            <person name="Takaki Y."/>
            <person name="Nishi S."/>
            <person name="Hori S."/>
            <person name="Arai W."/>
            <person name="Tsubouchi T."/>
            <person name="Morono Y."/>
            <person name="Uchiyama I."/>
            <person name="Ito T."/>
            <person name="Fujiyama A."/>
            <person name="Inagaki F."/>
            <person name="Takami H."/>
        </authorList>
    </citation>
    <scope>NUCLEOTIDE SEQUENCE</scope>
    <source>
        <strain evidence="2">Expedition CK06-06</strain>
    </source>
</reference>
<sequence length="65" mass="7818">SWLNMIEAWFGILTRKSVRQTSFRSVRELVRHIQHYIDHWNDDPTPFVWTKKPADIIRKAVGRGR</sequence>
<dbReference type="Pfam" id="PF13333">
    <property type="entry name" value="rve_2"/>
    <property type="match status" value="1"/>
</dbReference>
<dbReference type="InterPro" id="IPR001584">
    <property type="entry name" value="Integrase_cat-core"/>
</dbReference>
<protein>
    <recommendedName>
        <fullName evidence="1">Integrase catalytic domain-containing protein</fullName>
    </recommendedName>
</protein>